<dbReference type="AlphaFoldDB" id="A0AAV7TMH6"/>
<reference evidence="1" key="1">
    <citation type="journal article" date="2022" name="bioRxiv">
        <title>Sequencing and chromosome-scale assembly of the giantPleurodeles waltlgenome.</title>
        <authorList>
            <person name="Brown T."/>
            <person name="Elewa A."/>
            <person name="Iarovenko S."/>
            <person name="Subramanian E."/>
            <person name="Araus A.J."/>
            <person name="Petzold A."/>
            <person name="Susuki M."/>
            <person name="Suzuki K.-i.T."/>
            <person name="Hayashi T."/>
            <person name="Toyoda A."/>
            <person name="Oliveira C."/>
            <person name="Osipova E."/>
            <person name="Leigh N.D."/>
            <person name="Simon A."/>
            <person name="Yun M.H."/>
        </authorList>
    </citation>
    <scope>NUCLEOTIDE SEQUENCE</scope>
    <source>
        <strain evidence="1">20211129_DDA</strain>
        <tissue evidence="1">Liver</tissue>
    </source>
</reference>
<name>A0AAV7TMH6_PLEWA</name>
<evidence type="ECO:0000313" key="1">
    <source>
        <dbReference type="EMBL" id="KAJ1177371.1"/>
    </source>
</evidence>
<dbReference type="Proteomes" id="UP001066276">
    <property type="component" value="Chromosome 3_2"/>
</dbReference>
<proteinExistence type="predicted"/>
<sequence length="107" mass="11951">MLHMTLRNMTGSEFGSGNLDNCSIKRSGVGAGAKVSGHDGDLSGVGSPVVDDDSRRWCRQVDRKKERKVGSPVVDDVSQRWCHQVDRKKERKVGKLYVWVTCLYDLV</sequence>
<accession>A0AAV7TMH6</accession>
<organism evidence="1 2">
    <name type="scientific">Pleurodeles waltl</name>
    <name type="common">Iberian ribbed newt</name>
    <dbReference type="NCBI Taxonomy" id="8319"/>
    <lineage>
        <taxon>Eukaryota</taxon>
        <taxon>Metazoa</taxon>
        <taxon>Chordata</taxon>
        <taxon>Craniata</taxon>
        <taxon>Vertebrata</taxon>
        <taxon>Euteleostomi</taxon>
        <taxon>Amphibia</taxon>
        <taxon>Batrachia</taxon>
        <taxon>Caudata</taxon>
        <taxon>Salamandroidea</taxon>
        <taxon>Salamandridae</taxon>
        <taxon>Pleurodelinae</taxon>
        <taxon>Pleurodeles</taxon>
    </lineage>
</organism>
<dbReference type="EMBL" id="JANPWB010000006">
    <property type="protein sequence ID" value="KAJ1177371.1"/>
    <property type="molecule type" value="Genomic_DNA"/>
</dbReference>
<protein>
    <submittedName>
        <fullName evidence="1">Uncharacterized protein</fullName>
    </submittedName>
</protein>
<gene>
    <name evidence="1" type="ORF">NDU88_002629</name>
</gene>
<keyword evidence="2" id="KW-1185">Reference proteome</keyword>
<evidence type="ECO:0000313" key="2">
    <source>
        <dbReference type="Proteomes" id="UP001066276"/>
    </source>
</evidence>
<comment type="caution">
    <text evidence="1">The sequence shown here is derived from an EMBL/GenBank/DDBJ whole genome shotgun (WGS) entry which is preliminary data.</text>
</comment>